<proteinExistence type="predicted"/>
<sequence length="190" mass="20486">MKLPCRAVPAVIAACALQWTTGGAASAAHNHRRQALIAPPQTAPACSDGATIKNMWLVERLNVTYTGDERVQPGNASWTITNTLTNTTERLRCALRANYLCEFNGTLGNSSLHIWLQINLDVASFTLNQSLPCGSEAGTGSAYAVGTAQLYLICEDKTIVEGRSCYSNDDGSGELDRKHVQDGENEELEI</sequence>
<dbReference type="AlphaFoldDB" id="A0A446BX94"/>
<name>A0A446BX94_9PEZI</name>
<reference evidence="1 2" key="1">
    <citation type="submission" date="2018-04" db="EMBL/GenBank/DDBJ databases">
        <authorList>
            <person name="Huttner S."/>
            <person name="Dainat J."/>
        </authorList>
    </citation>
    <scope>NUCLEOTIDE SEQUENCE [LARGE SCALE GENOMIC DNA]</scope>
</reference>
<evidence type="ECO:0000313" key="2">
    <source>
        <dbReference type="Proteomes" id="UP000289323"/>
    </source>
</evidence>
<evidence type="ECO:0000313" key="1">
    <source>
        <dbReference type="EMBL" id="SPQ27117.1"/>
    </source>
</evidence>
<dbReference type="Proteomes" id="UP000289323">
    <property type="component" value="Unassembled WGS sequence"/>
</dbReference>
<protein>
    <submittedName>
        <fullName evidence="1">42ad1a92-c87c-4516-8d7d-6c71e4c7b4be</fullName>
    </submittedName>
</protein>
<gene>
    <name evidence="1" type="ORF">TT172_LOCUS9536</name>
</gene>
<organism evidence="1 2">
    <name type="scientific">Thermothielavioides terrestris</name>
    <dbReference type="NCBI Taxonomy" id="2587410"/>
    <lineage>
        <taxon>Eukaryota</taxon>
        <taxon>Fungi</taxon>
        <taxon>Dikarya</taxon>
        <taxon>Ascomycota</taxon>
        <taxon>Pezizomycotina</taxon>
        <taxon>Sordariomycetes</taxon>
        <taxon>Sordariomycetidae</taxon>
        <taxon>Sordariales</taxon>
        <taxon>Chaetomiaceae</taxon>
        <taxon>Thermothielavioides</taxon>
    </lineage>
</organism>
<dbReference type="EMBL" id="OUUZ01000019">
    <property type="protein sequence ID" value="SPQ27117.1"/>
    <property type="molecule type" value="Genomic_DNA"/>
</dbReference>
<accession>A0A446BX94</accession>